<reference evidence="2" key="1">
    <citation type="submission" date="2019-12" db="EMBL/GenBank/DDBJ databases">
        <title>Genome sequencing and annotation of Brassica cretica.</title>
        <authorList>
            <person name="Studholme D.J."/>
            <person name="Sarris P.F."/>
        </authorList>
    </citation>
    <scope>NUCLEOTIDE SEQUENCE</scope>
    <source>
        <strain evidence="2">PFS-102/07</strain>
        <tissue evidence="2">Leaf</tissue>
    </source>
</reference>
<feature type="signal peptide" evidence="1">
    <location>
        <begin position="1"/>
        <end position="24"/>
    </location>
</feature>
<proteinExistence type="predicted"/>
<sequence length="318" mass="35578">MWSRHCAFACTTHVLLFFSSLTFSLFLLHSHLSSSSVIVDKFVYGRGATKQERCQVGFRSPPPVADLYRHELKQAILEPRGFRDVWTSDATGDGRVASCVFMLELNFHSGSSIYSSQWFVCLASHTSRSNSSVAHPSSSPCSFSLILSVAAASRIGVDHFFRHHLHFSSVGVVHPRRVGVIISAVTQIRCCGNQRNPPPSAVKVLKEMLLRFTLAAKESDYFVVSKQLELEISLTLAAKESFQSLWEFHVDLNRNASFISIEEDLQFEDLMKIVSEDFKEEVIGLSYGMSLDIKSIVEGFPPISIANTRHLISFIGKR</sequence>
<protein>
    <submittedName>
        <fullName evidence="2">Uncharacterized protein</fullName>
    </submittedName>
</protein>
<comment type="caution">
    <text evidence="2">The sequence shown here is derived from an EMBL/GenBank/DDBJ whole genome shotgun (WGS) entry which is preliminary data.</text>
</comment>
<evidence type="ECO:0000313" key="2">
    <source>
        <dbReference type="EMBL" id="KAF2591285.1"/>
    </source>
</evidence>
<dbReference type="AlphaFoldDB" id="A0A8S9K9Z2"/>
<accession>A0A8S9K9Z2</accession>
<feature type="chain" id="PRO_5035924406" evidence="1">
    <location>
        <begin position="25"/>
        <end position="318"/>
    </location>
</feature>
<gene>
    <name evidence="2" type="ORF">F2Q70_00038662</name>
</gene>
<dbReference type="EMBL" id="QGKY02000190">
    <property type="protein sequence ID" value="KAF2591285.1"/>
    <property type="molecule type" value="Genomic_DNA"/>
</dbReference>
<organism evidence="2">
    <name type="scientific">Brassica cretica</name>
    <name type="common">Mustard</name>
    <dbReference type="NCBI Taxonomy" id="69181"/>
    <lineage>
        <taxon>Eukaryota</taxon>
        <taxon>Viridiplantae</taxon>
        <taxon>Streptophyta</taxon>
        <taxon>Embryophyta</taxon>
        <taxon>Tracheophyta</taxon>
        <taxon>Spermatophyta</taxon>
        <taxon>Magnoliopsida</taxon>
        <taxon>eudicotyledons</taxon>
        <taxon>Gunneridae</taxon>
        <taxon>Pentapetalae</taxon>
        <taxon>rosids</taxon>
        <taxon>malvids</taxon>
        <taxon>Brassicales</taxon>
        <taxon>Brassicaceae</taxon>
        <taxon>Brassiceae</taxon>
        <taxon>Brassica</taxon>
    </lineage>
</organism>
<keyword evidence="1" id="KW-0732">Signal</keyword>
<evidence type="ECO:0000256" key="1">
    <source>
        <dbReference type="SAM" id="SignalP"/>
    </source>
</evidence>
<name>A0A8S9K9Z2_BRACR</name>